<keyword evidence="8" id="KW-1185">Reference proteome</keyword>
<gene>
    <name evidence="9" type="primary">LOC111359578</name>
</gene>
<feature type="coiled-coil region" evidence="6">
    <location>
        <begin position="195"/>
        <end position="247"/>
    </location>
</feature>
<dbReference type="PANTHER" id="PTHR21411:SF0">
    <property type="entry name" value="REGULATORY PROTEIN ZESTE"/>
    <property type="match status" value="1"/>
</dbReference>
<proteinExistence type="predicted"/>
<feature type="domain" description="Myb/SANT-like DNA-binding" evidence="7">
    <location>
        <begin position="7"/>
        <end position="80"/>
    </location>
</feature>
<comment type="function">
    <text evidence="5">Involved in transvection phenomena (= synapsis-dependent gene expression), where the synaptic pairing of chromosomes carrying genes with which zeste interacts influences the expression of these genes. Zeste binds to DNA and stimulates transcription from a nearby promoter.</text>
</comment>
<evidence type="ECO:0000256" key="5">
    <source>
        <dbReference type="ARBA" id="ARBA00025466"/>
    </source>
</evidence>
<evidence type="ECO:0000259" key="7">
    <source>
        <dbReference type="Pfam" id="PF13873"/>
    </source>
</evidence>
<dbReference type="InterPro" id="IPR028002">
    <property type="entry name" value="Myb_DNA-bind_5"/>
</dbReference>
<comment type="subunit">
    <text evidence="1">Self-associates forming complexes of several hundred monomers.</text>
</comment>
<dbReference type="GeneID" id="111359578"/>
<evidence type="ECO:0000256" key="1">
    <source>
        <dbReference type="ARBA" id="ARBA00011764"/>
    </source>
</evidence>
<dbReference type="OrthoDB" id="6340111at2759"/>
<accession>A0A9J7EN40</accession>
<evidence type="ECO:0000256" key="4">
    <source>
        <dbReference type="ARBA" id="ARBA00023163"/>
    </source>
</evidence>
<dbReference type="RefSeq" id="XP_022830934.1">
    <property type="nucleotide sequence ID" value="XM_022975166.1"/>
</dbReference>
<sequence>MAEKRKRSQNFTDDEKHKLIKLLMEHKDIILSKKTDGATNEAKLSAWMQITASFNATGSVFRSKQSLLKMWEKLKSASKSYYFSTRESIEQAGSGGTCTVKRDPILAQVCAMLGHSCTEIEEENVSNVVEAIISECDSDNESLPKVINCEIDVEIPFAADDPLKVPRLWSRSRRRRASSINERQEAMNSRDSGFKDEKKKDVEELKIMLLEEELTTKRQLNELHIQAARKELIIKDLEIEIRKAALERVQGGSLPWPSVFGGLVKEEH</sequence>
<evidence type="ECO:0000313" key="9">
    <source>
        <dbReference type="RefSeq" id="XP_022830934.1"/>
    </source>
</evidence>
<keyword evidence="3" id="KW-0805">Transcription regulation</keyword>
<name>A0A9J7EN40_SPOLT</name>
<dbReference type="Pfam" id="PF13873">
    <property type="entry name" value="Myb_DNA-bind_5"/>
    <property type="match status" value="1"/>
</dbReference>
<evidence type="ECO:0000256" key="3">
    <source>
        <dbReference type="ARBA" id="ARBA00023015"/>
    </source>
</evidence>
<reference evidence="9" key="1">
    <citation type="submission" date="2025-08" db="UniProtKB">
        <authorList>
            <consortium name="RefSeq"/>
        </authorList>
    </citation>
    <scope>IDENTIFICATION</scope>
    <source>
        <strain evidence="9">Ishihara</strain>
        <tissue evidence="9">Whole body</tissue>
    </source>
</reference>
<dbReference type="PANTHER" id="PTHR21411">
    <property type="entry name" value="APONTIC"/>
    <property type="match status" value="1"/>
</dbReference>
<dbReference type="AlphaFoldDB" id="A0A9J7EN40"/>
<evidence type="ECO:0000256" key="6">
    <source>
        <dbReference type="SAM" id="Coils"/>
    </source>
</evidence>
<keyword evidence="4" id="KW-0804">Transcription</keyword>
<protein>
    <recommendedName>
        <fullName evidence="2">Regulatory protein zeste</fullName>
    </recommendedName>
</protein>
<evidence type="ECO:0000313" key="8">
    <source>
        <dbReference type="Proteomes" id="UP000301870"/>
    </source>
</evidence>
<keyword evidence="6" id="KW-0175">Coiled coil</keyword>
<evidence type="ECO:0000256" key="2">
    <source>
        <dbReference type="ARBA" id="ARBA00016807"/>
    </source>
</evidence>
<organism evidence="8 9">
    <name type="scientific">Spodoptera litura</name>
    <name type="common">Asian cotton leafworm</name>
    <dbReference type="NCBI Taxonomy" id="69820"/>
    <lineage>
        <taxon>Eukaryota</taxon>
        <taxon>Metazoa</taxon>
        <taxon>Ecdysozoa</taxon>
        <taxon>Arthropoda</taxon>
        <taxon>Hexapoda</taxon>
        <taxon>Insecta</taxon>
        <taxon>Pterygota</taxon>
        <taxon>Neoptera</taxon>
        <taxon>Endopterygota</taxon>
        <taxon>Lepidoptera</taxon>
        <taxon>Glossata</taxon>
        <taxon>Ditrysia</taxon>
        <taxon>Noctuoidea</taxon>
        <taxon>Noctuidae</taxon>
        <taxon>Amphipyrinae</taxon>
        <taxon>Spodoptera</taxon>
    </lineage>
</organism>
<dbReference type="Proteomes" id="UP000301870">
    <property type="component" value="Chromosome 29"/>
</dbReference>
<dbReference type="KEGG" id="sliu:111359578"/>